<organism evidence="1 2">
    <name type="scientific">Acinetobacter corruptisaponis</name>
    <dbReference type="NCBI Taxonomy" id="3045147"/>
    <lineage>
        <taxon>Bacteria</taxon>
        <taxon>Pseudomonadati</taxon>
        <taxon>Pseudomonadota</taxon>
        <taxon>Gammaproteobacteria</taxon>
        <taxon>Moraxellales</taxon>
        <taxon>Moraxellaceae</taxon>
        <taxon>Acinetobacter</taxon>
    </lineage>
</organism>
<reference evidence="1 2" key="1">
    <citation type="submission" date="2023-05" db="EMBL/GenBank/DDBJ databases">
        <title>The complete genome of Acinetobacter sp. nov KCTC 92772.</title>
        <authorList>
            <person name="Zhou G."/>
        </authorList>
    </citation>
    <scope>NUCLEOTIDE SEQUENCE [LARGE SCALE GENOMIC DNA]</scope>
    <source>
        <strain evidence="1 2">KCTC 92772</strain>
    </source>
</reference>
<name>A0ABY8S243_9GAMM</name>
<keyword evidence="2" id="KW-1185">Reference proteome</keyword>
<gene>
    <name evidence="1" type="ORF">QLH32_17430</name>
</gene>
<proteinExistence type="predicted"/>
<evidence type="ECO:0000313" key="1">
    <source>
        <dbReference type="EMBL" id="WHP05760.1"/>
    </source>
</evidence>
<dbReference type="Proteomes" id="UP001229836">
    <property type="component" value="Chromosome"/>
</dbReference>
<dbReference type="EMBL" id="CP125669">
    <property type="protein sequence ID" value="WHP05760.1"/>
    <property type="molecule type" value="Genomic_DNA"/>
</dbReference>
<protein>
    <submittedName>
        <fullName evidence="1">Uncharacterized protein</fullName>
    </submittedName>
</protein>
<accession>A0ABY8S243</accession>
<sequence>MNTAADLRRFNDNQALEKAITNVMAALEKEPLGLEISQLMTVCRLSNKTTKIVLGVIRAECSDGIWFLDPKRKLEAESSLKAQTILAGDQNV</sequence>
<dbReference type="RefSeq" id="WP_283267290.1">
    <property type="nucleotide sequence ID" value="NZ_CP125669.1"/>
</dbReference>
<evidence type="ECO:0000313" key="2">
    <source>
        <dbReference type="Proteomes" id="UP001229836"/>
    </source>
</evidence>